<dbReference type="PANTHER" id="PTHR42927:SF1">
    <property type="entry name" value="HELICASE SUPERFAMILY 1 AND 2 DOMAIN-CONTAINING PROTEIN"/>
    <property type="match status" value="1"/>
</dbReference>
<name>B1VGZ5_CORU7</name>
<feature type="region of interest" description="Disordered" evidence="1">
    <location>
        <begin position="1024"/>
        <end position="1045"/>
    </location>
</feature>
<dbReference type="PROSITE" id="PS51192">
    <property type="entry name" value="HELICASE_ATP_BIND_1"/>
    <property type="match status" value="1"/>
</dbReference>
<dbReference type="Pfam" id="PF22679">
    <property type="entry name" value="T1R_D3-like"/>
    <property type="match status" value="1"/>
</dbReference>
<dbReference type="RefSeq" id="WP_012360324.1">
    <property type="nucleotide sequence ID" value="NC_010545.1"/>
</dbReference>
<evidence type="ECO:0000259" key="2">
    <source>
        <dbReference type="PROSITE" id="PS51192"/>
    </source>
</evidence>
<dbReference type="PANTHER" id="PTHR42927">
    <property type="entry name" value="HELICASE SUPERFAMILY 1 AND 2 DOMAIN-CONTAINING PROTEIN"/>
    <property type="match status" value="1"/>
</dbReference>
<dbReference type="Pfam" id="PF18766">
    <property type="entry name" value="SWI2_SNF2"/>
    <property type="match status" value="1"/>
</dbReference>
<accession>B1VGZ5</accession>
<dbReference type="InterPro" id="IPR014001">
    <property type="entry name" value="Helicase_ATP-bd"/>
</dbReference>
<feature type="domain" description="Helicase ATP-binding" evidence="2">
    <location>
        <begin position="316"/>
        <end position="518"/>
    </location>
</feature>
<dbReference type="REBASE" id="17668">
    <property type="entry name" value="CurORF1078P"/>
</dbReference>
<dbReference type="GO" id="GO:0009307">
    <property type="term" value="P:DNA restriction-modification system"/>
    <property type="evidence" value="ECO:0007669"/>
    <property type="project" value="UniProtKB-KW"/>
</dbReference>
<protein>
    <submittedName>
        <fullName evidence="3">Type I restriction-modification system, restriction subunit</fullName>
    </submittedName>
</protein>
<dbReference type="SUPFAM" id="SSF52540">
    <property type="entry name" value="P-loop containing nucleoside triphosphate hydrolases"/>
    <property type="match status" value="1"/>
</dbReference>
<dbReference type="HOGENOM" id="CLU_010804_0_0_11"/>
<dbReference type="InterPro" id="IPR055180">
    <property type="entry name" value="HsdR_RecA-like_helicase_dom_2"/>
</dbReference>
<dbReference type="AlphaFoldDB" id="B1VGZ5"/>
<dbReference type="InterPro" id="IPR040980">
    <property type="entry name" value="SWI2_SNF2"/>
</dbReference>
<dbReference type="Gene3D" id="3.40.50.300">
    <property type="entry name" value="P-loop containing nucleotide triphosphate hydrolases"/>
    <property type="match status" value="3"/>
</dbReference>
<evidence type="ECO:0000313" key="3">
    <source>
        <dbReference type="EMBL" id="CAQ05036.1"/>
    </source>
</evidence>
<sequence>MPSSDITGEYAHESAICNALAERGWTYEEGKNDQGWDRRLALYPADVLAWLSTQYPEEYAKAVPADAPEATREVAQRKLLEYVADRLETKTRKDPQSGRTLGGLLGTLREGFKYAQVGARSAAFGPMVAFPPANPLLEKVAERAEENILRVIRQVHFDPKTNETIDLVLTVNGIPVVTMELKTDNTQSVAHARKQYREDRVPSSSRRLLQPGRALVHFAVSNAEVYMTTALKGSDTFFLPFNRGFNGGAGNPPIPGKSETSYLWEDVLERDMFLRILRDFAVWEPDATPKRGTPGGKLIFPRYHQLRAVERVTRDVTRRGAGGRYLIEHSAGSGKTKTIAWLAHRLIRHVAEDGQKTFDSVIVVTDRTALDTNVRQDMQMMEASLRLVVSVGENAGAKSPQLRQAIEEGDHIITCTLQTFPHVLKLLEDEQDLAGRRWCVIADEAHSSQTGSSASALRELLTDVELDEGEEYTADDLLELRQEAIAVAENMTFVALTATPKGKTLRLFGTETPDGHFVAFDTYPMGQAIEEGFILDVLGNYSTYQMWAEVRDELGRTEEVDESAAVTDMVRFVRLHPTSIAQKVEVVIEHFRRNVAHHLGGQARAMVVTSSRKAAVRWSEEMNHYIQSKGYDFRSLVAFSDAVRVDEGSEPVTEVQLNGVPDVERAFKDDEQDYRVIIVANKFQTGFNEPRLCAMYVDKQLSGVTTVQTLSRLNRIHENKPTPMVVDFVNDPEMIVKDFQRYYAGASINTDIDPNALHTLGEELDTSGFYTPEEMEQVAQAYMAGSDAEALRGAAAPIIRRWQVRRDSGKDGRDAARDFKSNAEKYRHAYEFLSQIVAYADAEVSKRAMLAAVLERNLHLSEYDDEDEDFITGLSLAGVAITQSDIEVDRSLSDGGTEALKVPTFDVTVGGEGTPMRAAFYDAVDKVNDIFSMAGVDVNSDETSQMIVAAWGTLSEQPEAVKLGRTNSKEQLKRSKKFQGAATQAIFDGIAERKKRDTLLSSDRDVLNGVINALADIMAAAKEMGELDKKKSEEDKTTGEKGEEG</sequence>
<evidence type="ECO:0000313" key="4">
    <source>
        <dbReference type="Proteomes" id="UP000001727"/>
    </source>
</evidence>
<dbReference type="GeneID" id="60603854"/>
<dbReference type="eggNOG" id="COG0610">
    <property type="taxonomic scope" value="Bacteria"/>
</dbReference>
<dbReference type="EMBL" id="AM942444">
    <property type="protein sequence ID" value="CAQ05036.1"/>
    <property type="molecule type" value="Genomic_DNA"/>
</dbReference>
<proteinExistence type="predicted"/>
<dbReference type="InterPro" id="IPR007409">
    <property type="entry name" value="Restrct_endonuc_type1_HsdR_N"/>
</dbReference>
<dbReference type="InterPro" id="IPR027417">
    <property type="entry name" value="P-loop_NTPase"/>
</dbReference>
<dbReference type="Pfam" id="PF04313">
    <property type="entry name" value="HSDR_N"/>
    <property type="match status" value="1"/>
</dbReference>
<dbReference type="STRING" id="504474.cu1076"/>
<dbReference type="SMART" id="SM00487">
    <property type="entry name" value="DEXDc"/>
    <property type="match status" value="1"/>
</dbReference>
<reference evidence="3 4" key="1">
    <citation type="journal article" date="2008" name="J. Biotechnol.">
        <title>The lifestyle of Corynebacterium urealyticum derived from its complete genome sequence established by pyrosequencing.</title>
        <authorList>
            <person name="Tauch A."/>
            <person name="Trost E."/>
            <person name="Tilker A."/>
            <person name="Ludewig U."/>
            <person name="Schneiker S."/>
            <person name="Goesmann A."/>
            <person name="Arnold W."/>
            <person name="Bekel T."/>
            <person name="Brinkrolf K."/>
            <person name="Brune I."/>
            <person name="Goetker S."/>
            <person name="Kalinowski J."/>
            <person name="Kamp P.-B."/>
            <person name="Lobo F.P."/>
            <person name="Viehoever P."/>
            <person name="Weisshaar B."/>
            <person name="Soriano F."/>
            <person name="Droege M."/>
            <person name="Puehler A."/>
        </authorList>
    </citation>
    <scope>NUCLEOTIDE SEQUENCE [LARGE SCALE GENOMIC DNA]</scope>
    <source>
        <strain evidence="4">ATCC 43042 / DSM 7109</strain>
    </source>
</reference>
<keyword evidence="4" id="KW-1185">Reference proteome</keyword>
<dbReference type="GO" id="GO:0009035">
    <property type="term" value="F:type I site-specific deoxyribonuclease activity"/>
    <property type="evidence" value="ECO:0007669"/>
    <property type="project" value="UniProtKB-EC"/>
</dbReference>
<dbReference type="KEGG" id="cur:cu1076"/>
<dbReference type="GO" id="GO:0003677">
    <property type="term" value="F:DNA binding"/>
    <property type="evidence" value="ECO:0007669"/>
    <property type="project" value="UniProtKB-KW"/>
</dbReference>
<organism evidence="3 4">
    <name type="scientific">Corynebacterium urealyticum (strain ATCC 43042 / DSM 7109)</name>
    <dbReference type="NCBI Taxonomy" id="504474"/>
    <lineage>
        <taxon>Bacteria</taxon>
        <taxon>Bacillati</taxon>
        <taxon>Actinomycetota</taxon>
        <taxon>Actinomycetes</taxon>
        <taxon>Mycobacteriales</taxon>
        <taxon>Corynebacteriaceae</taxon>
        <taxon>Corynebacterium</taxon>
    </lineage>
</organism>
<dbReference type="Proteomes" id="UP000001727">
    <property type="component" value="Chromosome"/>
</dbReference>
<evidence type="ECO:0000256" key="1">
    <source>
        <dbReference type="SAM" id="MobiDB-lite"/>
    </source>
</evidence>
<gene>
    <name evidence="3" type="primary">hsdR3</name>
    <name evidence="3" type="ordered locus">cu1076</name>
</gene>
<dbReference type="Gene3D" id="3.90.1570.50">
    <property type="match status" value="1"/>
</dbReference>
<dbReference type="GO" id="GO:0005524">
    <property type="term" value="F:ATP binding"/>
    <property type="evidence" value="ECO:0007669"/>
    <property type="project" value="UniProtKB-KW"/>
</dbReference>